<organism evidence="1">
    <name type="scientific">Arundo donax</name>
    <name type="common">Giant reed</name>
    <name type="synonym">Donax arundinaceus</name>
    <dbReference type="NCBI Taxonomy" id="35708"/>
    <lineage>
        <taxon>Eukaryota</taxon>
        <taxon>Viridiplantae</taxon>
        <taxon>Streptophyta</taxon>
        <taxon>Embryophyta</taxon>
        <taxon>Tracheophyta</taxon>
        <taxon>Spermatophyta</taxon>
        <taxon>Magnoliopsida</taxon>
        <taxon>Liliopsida</taxon>
        <taxon>Poales</taxon>
        <taxon>Poaceae</taxon>
        <taxon>PACMAD clade</taxon>
        <taxon>Arundinoideae</taxon>
        <taxon>Arundineae</taxon>
        <taxon>Arundo</taxon>
    </lineage>
</organism>
<evidence type="ECO:0000313" key="1">
    <source>
        <dbReference type="EMBL" id="JAD15171.1"/>
    </source>
</evidence>
<accession>A0A0A8XNU8</accession>
<protein>
    <submittedName>
        <fullName evidence="1">Uncharacterized protein</fullName>
    </submittedName>
</protein>
<name>A0A0A8XNU8_ARUDO</name>
<dbReference type="AlphaFoldDB" id="A0A0A8XNU8"/>
<sequence length="110" mass="12873">MFSNKEEIFKHQRNFSTKLTSTKGYLKTAGTDLRENHQEQLASRRCTDFGDSMLQDPPFVKKIQIKRKVGPKIFKQNNQNFVTVYALSKAKESWSQKVQQRKCSQQIHHA</sequence>
<proteinExistence type="predicted"/>
<reference evidence="1" key="1">
    <citation type="submission" date="2014-09" db="EMBL/GenBank/DDBJ databases">
        <authorList>
            <person name="Magalhaes I.L.F."/>
            <person name="Oliveira U."/>
            <person name="Santos F.R."/>
            <person name="Vidigal T.H.D.A."/>
            <person name="Brescovit A.D."/>
            <person name="Santos A.J."/>
        </authorList>
    </citation>
    <scope>NUCLEOTIDE SEQUENCE</scope>
    <source>
        <tissue evidence="1">Shoot tissue taken approximately 20 cm above the soil surface</tissue>
    </source>
</reference>
<reference evidence="1" key="2">
    <citation type="journal article" date="2015" name="Data Brief">
        <title>Shoot transcriptome of the giant reed, Arundo donax.</title>
        <authorList>
            <person name="Barrero R.A."/>
            <person name="Guerrero F.D."/>
            <person name="Moolhuijzen P."/>
            <person name="Goolsby J.A."/>
            <person name="Tidwell J."/>
            <person name="Bellgard S.E."/>
            <person name="Bellgard M.I."/>
        </authorList>
    </citation>
    <scope>NUCLEOTIDE SEQUENCE</scope>
    <source>
        <tissue evidence="1">Shoot tissue taken approximately 20 cm above the soil surface</tissue>
    </source>
</reference>
<dbReference type="EMBL" id="GBRH01282724">
    <property type="protein sequence ID" value="JAD15171.1"/>
    <property type="molecule type" value="Transcribed_RNA"/>
</dbReference>